<organism evidence="2 3">
    <name type="scientific">Penicillium brevicompactum</name>
    <dbReference type="NCBI Taxonomy" id="5074"/>
    <lineage>
        <taxon>Eukaryota</taxon>
        <taxon>Fungi</taxon>
        <taxon>Dikarya</taxon>
        <taxon>Ascomycota</taxon>
        <taxon>Pezizomycotina</taxon>
        <taxon>Eurotiomycetes</taxon>
        <taxon>Eurotiomycetidae</taxon>
        <taxon>Eurotiales</taxon>
        <taxon>Aspergillaceae</taxon>
        <taxon>Penicillium</taxon>
    </lineage>
</organism>
<dbReference type="Proteomes" id="UP001147695">
    <property type="component" value="Unassembled WGS sequence"/>
</dbReference>
<evidence type="ECO:0000313" key="3">
    <source>
        <dbReference type="Proteomes" id="UP001147695"/>
    </source>
</evidence>
<dbReference type="EMBL" id="JAPZBQ010000006">
    <property type="protein sequence ID" value="KAJ5323078.1"/>
    <property type="molecule type" value="Genomic_DNA"/>
</dbReference>
<protein>
    <submittedName>
        <fullName evidence="2">Uncharacterized protein</fullName>
    </submittedName>
</protein>
<reference evidence="2" key="2">
    <citation type="journal article" date="2023" name="IMA Fungus">
        <title>Comparative genomic study of the Penicillium genus elucidates a diverse pangenome and 15 lateral gene transfer events.</title>
        <authorList>
            <person name="Petersen C."/>
            <person name="Sorensen T."/>
            <person name="Nielsen M.R."/>
            <person name="Sondergaard T.E."/>
            <person name="Sorensen J.L."/>
            <person name="Fitzpatrick D.A."/>
            <person name="Frisvad J.C."/>
            <person name="Nielsen K.L."/>
        </authorList>
    </citation>
    <scope>NUCLEOTIDE SEQUENCE</scope>
    <source>
        <strain evidence="2">IBT 35673</strain>
    </source>
</reference>
<feature type="chain" id="PRO_5040806521" evidence="1">
    <location>
        <begin position="19"/>
        <end position="101"/>
    </location>
</feature>
<proteinExistence type="predicted"/>
<feature type="signal peptide" evidence="1">
    <location>
        <begin position="1"/>
        <end position="18"/>
    </location>
</feature>
<reference evidence="2" key="1">
    <citation type="submission" date="2022-12" db="EMBL/GenBank/DDBJ databases">
        <authorList>
            <person name="Petersen C."/>
        </authorList>
    </citation>
    <scope>NUCLEOTIDE SEQUENCE</scope>
    <source>
        <strain evidence="2">IBT 35673</strain>
    </source>
</reference>
<gene>
    <name evidence="2" type="ORF">N7452_011367</name>
</gene>
<keyword evidence="1" id="KW-0732">Signal</keyword>
<dbReference type="AlphaFoldDB" id="A0A9W9Q3X3"/>
<sequence>MQFKWIAVLSLAVGSLAALEQTENVNDKNPYTVYVCASDGSVLTKEACQEGTHGGEICSKGCVMRIEDKRRFNEICSQLDGRTSGIKDAPSRSAARAAAGC</sequence>
<comment type="caution">
    <text evidence="2">The sequence shown here is derived from an EMBL/GenBank/DDBJ whole genome shotgun (WGS) entry which is preliminary data.</text>
</comment>
<name>A0A9W9Q3X3_PENBR</name>
<evidence type="ECO:0000313" key="2">
    <source>
        <dbReference type="EMBL" id="KAJ5323078.1"/>
    </source>
</evidence>
<evidence type="ECO:0000256" key="1">
    <source>
        <dbReference type="SAM" id="SignalP"/>
    </source>
</evidence>
<accession>A0A9W9Q3X3</accession>